<sequence>MARIQRLAGYQTATTTNLPAPRARRNRSVRLSELNYEFEHLRLKPMTTRPTTTTESIIDVAGDHAVLFDMDGVILRGYGTDPEVHSRALHDAVVDLELDVEYEALAALETYEYTDEFAETCIRLGIDPSEFYALREHYSAQRSIERIQAGKRELYPDVTALDTLVEQCPTALVSNNYDPTVSFVVDHFDLRTFSYVRGRDLGVEGFCRRKPDPYYLEEAIDTLEIDGGLYVGDRETDLIAAENAGLLPVLLRRSHNETLEPQFESYLEIESLQELLEYV</sequence>
<accession>A0A346PL61</accession>
<dbReference type="GO" id="GO:0008967">
    <property type="term" value="F:phosphoglycolate phosphatase activity"/>
    <property type="evidence" value="ECO:0007669"/>
    <property type="project" value="TreeGrafter"/>
</dbReference>
<dbReference type="PANTHER" id="PTHR43434">
    <property type="entry name" value="PHOSPHOGLYCOLATE PHOSPHATASE"/>
    <property type="match status" value="1"/>
</dbReference>
<dbReference type="SUPFAM" id="SSF56784">
    <property type="entry name" value="HAD-like"/>
    <property type="match status" value="1"/>
</dbReference>
<protein>
    <submittedName>
        <fullName evidence="2">HAD superfamily hydrolase</fullName>
    </submittedName>
</protein>
<dbReference type="InterPro" id="IPR023214">
    <property type="entry name" value="HAD_sf"/>
</dbReference>
<name>A0A346PAN5_9EURY</name>
<keyword evidence="2" id="KW-0378">Hydrolase</keyword>
<evidence type="ECO:0000313" key="3">
    <source>
        <dbReference type="EMBL" id="AXR80256.1"/>
    </source>
</evidence>
<dbReference type="GO" id="GO:0006281">
    <property type="term" value="P:DNA repair"/>
    <property type="evidence" value="ECO:0007669"/>
    <property type="project" value="TreeGrafter"/>
</dbReference>
<organism evidence="2 5">
    <name type="scientific">Natrarchaeobaculum sulfurireducens</name>
    <dbReference type="NCBI Taxonomy" id="2044521"/>
    <lineage>
        <taxon>Archaea</taxon>
        <taxon>Methanobacteriati</taxon>
        <taxon>Methanobacteriota</taxon>
        <taxon>Stenosarchaea group</taxon>
        <taxon>Halobacteria</taxon>
        <taxon>Halobacteriales</taxon>
        <taxon>Natrialbaceae</taxon>
        <taxon>Natrarchaeobaculum</taxon>
    </lineage>
</organism>
<reference evidence="5" key="1">
    <citation type="submission" date="2017-10" db="EMBL/GenBank/DDBJ databases">
        <title>Phenotypic and genomic properties of facultatively anaerobic sulfur-reducing natronoarchaea from hypersaline soda lakes.</title>
        <authorList>
            <person name="Sorokin D.Y."/>
            <person name="Kublanov I.V."/>
            <person name="Roman P."/>
            <person name="Sinninghe Damste J.S."/>
            <person name="Golyshin P.N."/>
            <person name="Rojo D."/>
            <person name="Ciordia S."/>
            <person name="Mena Md.C."/>
            <person name="Ferrer M."/>
            <person name="Messina E."/>
            <person name="Smedile F."/>
            <person name="La Spada G."/>
            <person name="La Cono V."/>
            <person name="Yakimov M.M."/>
        </authorList>
    </citation>
    <scope>NUCLEOTIDE SEQUENCE [LARGE SCALE GENOMIC DNA]</scope>
    <source>
        <strain evidence="5">AArc1</strain>
    </source>
</reference>
<dbReference type="Proteomes" id="UP000258707">
    <property type="component" value="Chromosome"/>
</dbReference>
<comment type="similarity">
    <text evidence="1">Belongs to the HAD-like hydrolase superfamily.</text>
</comment>
<reference evidence="4" key="2">
    <citation type="submission" date="2018-02" db="EMBL/GenBank/DDBJ databases">
        <title>Phenotypic and genomic properties of facultatively anaerobic sulfur-reducing natronoarchaea from hypersaline soda lakes.</title>
        <authorList>
            <person name="Sorokin D.Y."/>
            <person name="Kublanov I.V."/>
            <person name="Roman P."/>
            <person name="Sinninghe Damste J.S."/>
            <person name="Golyshin P.N."/>
            <person name="Rojo D."/>
            <person name="Ciordia S."/>
            <person name="Mena M.D.C."/>
            <person name="Ferrer M."/>
            <person name="Messina E."/>
            <person name="Smedile F."/>
            <person name="La Spada G."/>
            <person name="La Cono V."/>
            <person name="Yakimov M.M."/>
        </authorList>
    </citation>
    <scope>NUCLEOTIDE SEQUENCE [LARGE SCALE GENOMIC DNA]</scope>
    <source>
        <strain evidence="4">AArc-Mg</strain>
    </source>
</reference>
<dbReference type="KEGG" id="nag:AArcMg_0233"/>
<evidence type="ECO:0000313" key="5">
    <source>
        <dbReference type="Proteomes" id="UP000258707"/>
    </source>
</evidence>
<reference evidence="2" key="3">
    <citation type="journal article" date="2019" name="Int. J. Syst. Evol. Microbiol.">
        <title>Natronolimnobius sulfurireducens sp. nov. and Halalkaliarchaeum desulfuricum gen. nov., sp. nov., the first sulfur-respiring alkaliphilic haloarchaea from hypersaline alkaline lakes.</title>
        <authorList>
            <person name="Sorokin D.Y."/>
            <person name="Yakimov M."/>
            <person name="Messina E."/>
            <person name="Merkel A.Y."/>
            <person name="Bale N.J."/>
            <person name="Sinninghe Damste J.S."/>
        </authorList>
    </citation>
    <scope>NUCLEOTIDE SEQUENCE</scope>
    <source>
        <strain evidence="3">AArc-Mg</strain>
        <strain evidence="2">AArc1</strain>
    </source>
</reference>
<evidence type="ECO:0000256" key="1">
    <source>
        <dbReference type="ARBA" id="ARBA00007958"/>
    </source>
</evidence>
<keyword evidence="4" id="KW-1185">Reference proteome</keyword>
<dbReference type="EMBL" id="CP027033">
    <property type="protein sequence ID" value="AXR80256.1"/>
    <property type="molecule type" value="Genomic_DNA"/>
</dbReference>
<dbReference type="KEGG" id="nan:AArc1_0236"/>
<dbReference type="PANTHER" id="PTHR43434:SF1">
    <property type="entry name" value="PHOSPHOGLYCOLATE PHOSPHATASE"/>
    <property type="match status" value="1"/>
</dbReference>
<dbReference type="AlphaFoldDB" id="A0A346PAN5"/>
<dbReference type="Gene3D" id="3.40.50.1000">
    <property type="entry name" value="HAD superfamily/HAD-like"/>
    <property type="match status" value="1"/>
</dbReference>
<dbReference type="InterPro" id="IPR036412">
    <property type="entry name" value="HAD-like_sf"/>
</dbReference>
<accession>A0A346PAN5</accession>
<evidence type="ECO:0000313" key="2">
    <source>
        <dbReference type="EMBL" id="AXR76580.1"/>
    </source>
</evidence>
<dbReference type="NCBIfam" id="TIGR01549">
    <property type="entry name" value="HAD-SF-IA-v1"/>
    <property type="match status" value="1"/>
</dbReference>
<evidence type="ECO:0000313" key="4">
    <source>
        <dbReference type="Proteomes" id="UP000258613"/>
    </source>
</evidence>
<dbReference type="InterPro" id="IPR050155">
    <property type="entry name" value="HAD-like_hydrolase_sf"/>
</dbReference>
<gene>
    <name evidence="2" type="ORF">AArc1_0236</name>
    <name evidence="3" type="ORF">AArcMg_0233</name>
</gene>
<proteinExistence type="inferred from homology"/>
<dbReference type="Proteomes" id="UP000258613">
    <property type="component" value="Chromosome"/>
</dbReference>
<dbReference type="Pfam" id="PF00702">
    <property type="entry name" value="Hydrolase"/>
    <property type="match status" value="1"/>
</dbReference>
<dbReference type="InterPro" id="IPR006439">
    <property type="entry name" value="HAD-SF_hydro_IA"/>
</dbReference>
<dbReference type="EMBL" id="CP024047">
    <property type="protein sequence ID" value="AXR76580.1"/>
    <property type="molecule type" value="Genomic_DNA"/>
</dbReference>